<feature type="transmembrane region" description="Helical" evidence="8">
    <location>
        <begin position="439"/>
        <end position="460"/>
    </location>
</feature>
<keyword evidence="7" id="KW-0325">Glycoprotein</keyword>
<evidence type="ECO:0000313" key="12">
    <source>
        <dbReference type="Proteomes" id="UP000472271"/>
    </source>
</evidence>
<evidence type="ECO:0000256" key="8">
    <source>
        <dbReference type="SAM" id="Phobius"/>
    </source>
</evidence>
<dbReference type="SUPFAM" id="SSF49265">
    <property type="entry name" value="Fibronectin type III"/>
    <property type="match status" value="4"/>
</dbReference>
<dbReference type="GeneID" id="115418357"/>
<reference evidence="11" key="2">
    <citation type="submission" date="2025-08" db="UniProtKB">
        <authorList>
            <consortium name="Ensembl"/>
        </authorList>
    </citation>
    <scope>IDENTIFICATION</scope>
</reference>
<feature type="domain" description="Fibronectin type-III" evidence="10">
    <location>
        <begin position="341"/>
        <end position="432"/>
    </location>
</feature>
<feature type="chain" id="PRO_5025500283" description="Fibronectin type-III domain-containing protein" evidence="9">
    <location>
        <begin position="31"/>
        <end position="651"/>
    </location>
</feature>
<reference evidence="11" key="3">
    <citation type="submission" date="2025-09" db="UniProtKB">
        <authorList>
            <consortium name="Ensembl"/>
        </authorList>
    </citation>
    <scope>IDENTIFICATION</scope>
</reference>
<dbReference type="Pfam" id="PF09067">
    <property type="entry name" value="EpoR_lig-bind"/>
    <property type="match status" value="1"/>
</dbReference>
<evidence type="ECO:0000259" key="10">
    <source>
        <dbReference type="PROSITE" id="PS50853"/>
    </source>
</evidence>
<dbReference type="PANTHER" id="PTHR23037:SF34">
    <property type="entry name" value="THROMBOPOIETIN RECEPTOR ISOFORM X1"/>
    <property type="match status" value="1"/>
</dbReference>
<evidence type="ECO:0000256" key="6">
    <source>
        <dbReference type="ARBA" id="ARBA00023170"/>
    </source>
</evidence>
<dbReference type="CDD" id="cd00063">
    <property type="entry name" value="FN3"/>
    <property type="match status" value="1"/>
</dbReference>
<dbReference type="Ensembl" id="ENSSORT00005050959.1">
    <property type="protein sequence ID" value="ENSSORP00005049756.1"/>
    <property type="gene ID" value="ENSSORG00005022569.1"/>
</dbReference>
<protein>
    <recommendedName>
        <fullName evidence="10">Fibronectin type-III domain-containing protein</fullName>
    </recommendedName>
</protein>
<evidence type="ECO:0000313" key="11">
    <source>
        <dbReference type="Ensembl" id="ENSSORP00005049756.1"/>
    </source>
</evidence>
<proteinExistence type="predicted"/>
<keyword evidence="6" id="KW-0675">Receptor</keyword>
<evidence type="ECO:0000256" key="4">
    <source>
        <dbReference type="ARBA" id="ARBA00022989"/>
    </source>
</evidence>
<dbReference type="InParanoid" id="A0A673C345"/>
<comment type="subcellular location">
    <subcellularLocation>
        <location evidence="1">Membrane</location>
        <topology evidence="1">Single-pass type I membrane protein</topology>
    </subcellularLocation>
</comment>
<dbReference type="RefSeq" id="XP_029988645.1">
    <property type="nucleotide sequence ID" value="XM_030132785.1"/>
</dbReference>
<dbReference type="InterPro" id="IPR015152">
    <property type="entry name" value="Growth/epo_recpt_lig-bind"/>
</dbReference>
<gene>
    <name evidence="11" type="primary">mpl</name>
</gene>
<evidence type="ECO:0000256" key="5">
    <source>
        <dbReference type="ARBA" id="ARBA00023136"/>
    </source>
</evidence>
<evidence type="ECO:0000256" key="9">
    <source>
        <dbReference type="SAM" id="SignalP"/>
    </source>
</evidence>
<dbReference type="PROSITE" id="PS50853">
    <property type="entry name" value="FN3"/>
    <property type="match status" value="1"/>
</dbReference>
<keyword evidence="5 8" id="KW-0472">Membrane</keyword>
<evidence type="ECO:0000256" key="7">
    <source>
        <dbReference type="ARBA" id="ARBA00023180"/>
    </source>
</evidence>
<dbReference type="Gene3D" id="2.60.40.10">
    <property type="entry name" value="Immunoglobulins"/>
    <property type="match status" value="4"/>
</dbReference>
<keyword evidence="4 8" id="KW-1133">Transmembrane helix</keyword>
<dbReference type="InterPro" id="IPR003961">
    <property type="entry name" value="FN3_dom"/>
</dbReference>
<dbReference type="AlphaFoldDB" id="A0A673C345"/>
<dbReference type="PANTHER" id="PTHR23037">
    <property type="entry name" value="CYTOKINE RECEPTOR"/>
    <property type="match status" value="1"/>
</dbReference>
<organism evidence="11 12">
    <name type="scientific">Sphaeramia orbicularis</name>
    <name type="common">orbiculate cardinalfish</name>
    <dbReference type="NCBI Taxonomy" id="375764"/>
    <lineage>
        <taxon>Eukaryota</taxon>
        <taxon>Metazoa</taxon>
        <taxon>Chordata</taxon>
        <taxon>Craniata</taxon>
        <taxon>Vertebrata</taxon>
        <taxon>Euteleostomi</taxon>
        <taxon>Actinopterygii</taxon>
        <taxon>Neopterygii</taxon>
        <taxon>Teleostei</taxon>
        <taxon>Neoteleostei</taxon>
        <taxon>Acanthomorphata</taxon>
        <taxon>Gobiaria</taxon>
        <taxon>Kurtiformes</taxon>
        <taxon>Apogonoidei</taxon>
        <taxon>Apogonidae</taxon>
        <taxon>Apogoninae</taxon>
        <taxon>Sphaeramia</taxon>
    </lineage>
</organism>
<dbReference type="InterPro" id="IPR036116">
    <property type="entry name" value="FN3_sf"/>
</dbReference>
<dbReference type="GO" id="GO:0009897">
    <property type="term" value="C:external side of plasma membrane"/>
    <property type="evidence" value="ECO:0007669"/>
    <property type="project" value="TreeGrafter"/>
</dbReference>
<name>A0A673C345_9TELE</name>
<dbReference type="GO" id="GO:0004896">
    <property type="term" value="F:cytokine receptor activity"/>
    <property type="evidence" value="ECO:0007669"/>
    <property type="project" value="TreeGrafter"/>
</dbReference>
<reference evidence="11" key="1">
    <citation type="submission" date="2019-06" db="EMBL/GenBank/DDBJ databases">
        <authorList>
            <consortium name="Wellcome Sanger Institute Data Sharing"/>
        </authorList>
    </citation>
    <scope>NUCLEOTIDE SEQUENCE [LARGE SCALE GENOMIC DNA]</scope>
</reference>
<feature type="signal peptide" evidence="9">
    <location>
        <begin position="1"/>
        <end position="30"/>
    </location>
</feature>
<accession>A0A673C345</accession>
<sequence length="651" mass="74387">MYQTTMILMCRLKILICSWTLVVFMSGINCLDGHGDHLSMEDVLLLKHEPDPKCFTQLQNGWERDFTCFFESPDNRTYDFFYTARSRRKCNTSVQRTREGTFLHICSFPRSEIMLFVDILLNVVDRNSSAILFNRKVYVEDNILLHQPISESLNQNGHAGQLQISWRVNTQCRYEMYYKIQYMSKSIGVKTKQGEGKSNETLVDLVPGEEVEAQVSVKCANAEDAGHWSRWSNSVKATVPQTADDISLMCYTSDLYNITCQWDGSRYSVQTQYKLFYKMALSDALGWTQWTECLPGRDMTDLCCFHGDISKKVKVKLTSSPPPHSRTFYSEEFDLAHNIKTPPPNHVKIVPGKAKMCMNWEAPLPSLSDHLLYELSYKRGVQEWMTVSLKKNATCTEVPSGSQISFKVRAKPDGDVFSGHWSEWTDMFTKDAPTDISTLLIQCSPVMLLVIAVIIFYLFFTYFRKLKQIFWPPVPNLDKVLQDFLMDINVQKWDPPITAKQCFEEITSSIVEVTSKEEDSQSEMSSEVLTELLSTPETLLSSGEQVDGGLTTETEIFPDYVTLNRDNEILSPKENNYVYKQVEEKEGPEVKDEVLTMTSHCSCTDESLCIDPCLCPVFLNHSYLPLTTDHIDCKVNDSRGTGNIYTNLPCS</sequence>
<keyword evidence="3 9" id="KW-0732">Signal</keyword>
<dbReference type="CTD" id="4352"/>
<keyword evidence="2 8" id="KW-0812">Transmembrane</keyword>
<evidence type="ECO:0000256" key="2">
    <source>
        <dbReference type="ARBA" id="ARBA00022692"/>
    </source>
</evidence>
<dbReference type="Proteomes" id="UP000472271">
    <property type="component" value="Chromosome 4"/>
</dbReference>
<evidence type="ECO:0000256" key="3">
    <source>
        <dbReference type="ARBA" id="ARBA00022729"/>
    </source>
</evidence>
<keyword evidence="12" id="KW-1185">Reference proteome</keyword>
<evidence type="ECO:0000256" key="1">
    <source>
        <dbReference type="ARBA" id="ARBA00004479"/>
    </source>
</evidence>
<dbReference type="InterPro" id="IPR013783">
    <property type="entry name" value="Ig-like_fold"/>
</dbReference>